<dbReference type="RefSeq" id="WP_345315378.1">
    <property type="nucleotide sequence ID" value="NZ_BAABLF010000004.1"/>
</dbReference>
<sequence length="211" mass="24050">MRQITKSREPQSLTQYKQQGHASYAGLPQQMRTDLKNSLLTEQGMVCAYCMQRIKSTAMRVEHWASQDEHPGLQLSYSNMLACCTGNEGQPKDTYTCDKLKGNDPLTYSPAKPLDRVDSRIRYLDNGKIKSTNVAFDTELNQVLNLNETRLVANRRAAVDALKDRLARRAGARTKDQLRAYLAEVTSKNAKNQLKPFWGAMAYYLEKRINR</sequence>
<organism evidence="2 3">
    <name type="scientific">Ferrimonas gelatinilytica</name>
    <dbReference type="NCBI Taxonomy" id="1255257"/>
    <lineage>
        <taxon>Bacteria</taxon>
        <taxon>Pseudomonadati</taxon>
        <taxon>Pseudomonadota</taxon>
        <taxon>Gammaproteobacteria</taxon>
        <taxon>Alteromonadales</taxon>
        <taxon>Ferrimonadaceae</taxon>
        <taxon>Ferrimonas</taxon>
    </lineage>
</organism>
<feature type="region of interest" description="Disordered" evidence="1">
    <location>
        <begin position="1"/>
        <end position="25"/>
    </location>
</feature>
<accession>A0ABP9RTX9</accession>
<evidence type="ECO:0008006" key="4">
    <source>
        <dbReference type="Google" id="ProtNLM"/>
    </source>
</evidence>
<keyword evidence="3" id="KW-1185">Reference proteome</keyword>
<name>A0ABP9RTX9_9GAMM</name>
<gene>
    <name evidence="2" type="ORF">GCM10025772_04140</name>
</gene>
<dbReference type="InterPro" id="IPR013467">
    <property type="entry name" value="HNH78-like"/>
</dbReference>
<feature type="compositionally biased region" description="Polar residues" evidence="1">
    <location>
        <begin position="10"/>
        <end position="21"/>
    </location>
</feature>
<dbReference type="EMBL" id="BAABLF010000004">
    <property type="protein sequence ID" value="GAA5187127.1"/>
    <property type="molecule type" value="Genomic_DNA"/>
</dbReference>
<reference evidence="3" key="1">
    <citation type="journal article" date="2019" name="Int. J. Syst. Evol. Microbiol.">
        <title>The Global Catalogue of Microorganisms (GCM) 10K type strain sequencing project: providing services to taxonomists for standard genome sequencing and annotation.</title>
        <authorList>
            <consortium name="The Broad Institute Genomics Platform"/>
            <consortium name="The Broad Institute Genome Sequencing Center for Infectious Disease"/>
            <person name="Wu L."/>
            <person name="Ma J."/>
        </authorList>
    </citation>
    <scope>NUCLEOTIDE SEQUENCE [LARGE SCALE GENOMIC DNA]</scope>
    <source>
        <strain evidence="3">JCM 18720</strain>
    </source>
</reference>
<dbReference type="Proteomes" id="UP001501600">
    <property type="component" value="Unassembled WGS sequence"/>
</dbReference>
<protein>
    <recommendedName>
        <fullName evidence="4">TIGR02646 family protein</fullName>
    </recommendedName>
</protein>
<evidence type="ECO:0000313" key="2">
    <source>
        <dbReference type="EMBL" id="GAA5187127.1"/>
    </source>
</evidence>
<proteinExistence type="predicted"/>
<comment type="caution">
    <text evidence="2">The sequence shown here is derived from an EMBL/GenBank/DDBJ whole genome shotgun (WGS) entry which is preliminary data.</text>
</comment>
<evidence type="ECO:0000313" key="3">
    <source>
        <dbReference type="Proteomes" id="UP001501600"/>
    </source>
</evidence>
<evidence type="ECO:0000256" key="1">
    <source>
        <dbReference type="SAM" id="MobiDB-lite"/>
    </source>
</evidence>
<dbReference type="NCBIfam" id="TIGR02646">
    <property type="entry name" value="retron system putative HNH endonuclease"/>
    <property type="match status" value="1"/>
</dbReference>